<dbReference type="RefSeq" id="WP_024749032.1">
    <property type="nucleotide sequence ID" value="NZ_CP006696.1"/>
</dbReference>
<dbReference type="EMBL" id="CP006696">
    <property type="protein sequence ID" value="AIC10538.1"/>
    <property type="molecule type" value="Genomic_DNA"/>
</dbReference>
<evidence type="ECO:0000313" key="1">
    <source>
        <dbReference type="EMBL" id="AIC10538.1"/>
    </source>
</evidence>
<dbReference type="Proteomes" id="UP000027215">
    <property type="component" value="Chromosome"/>
</dbReference>
<organism evidence="1 2">
    <name type="scientific">Xylella fastidiosa subsp. sandyi Ann-1</name>
    <dbReference type="NCBI Taxonomy" id="155920"/>
    <lineage>
        <taxon>Bacteria</taxon>
        <taxon>Pseudomonadati</taxon>
        <taxon>Pseudomonadota</taxon>
        <taxon>Gammaproteobacteria</taxon>
        <taxon>Lysobacterales</taxon>
        <taxon>Lysobacteraceae</taxon>
        <taxon>Xylella</taxon>
    </lineage>
</organism>
<sequence length="90" mass="9989">MMTSSYFYFDQATLDRANTYSNAGNDWAMYHTLSDAVKASGGDARLANGFKNAGNIHSAQRRDTPSIRTVMDQADHKVNKIKTQHHPTAV</sequence>
<dbReference type="HOGENOM" id="CLU_2440113_0_0_6"/>
<proteinExistence type="predicted"/>
<reference evidence="1 2" key="1">
    <citation type="submission" date="2013-08" db="EMBL/GenBank/DDBJ databases">
        <authorList>
            <person name="Stouthamer R."/>
            <person name="Nunney L."/>
        </authorList>
    </citation>
    <scope>NUCLEOTIDE SEQUENCE [LARGE SCALE GENOMIC DNA]</scope>
    <source>
        <strain evidence="2">ann-1</strain>
    </source>
</reference>
<gene>
    <name evidence="1" type="ORF">D934_11195</name>
</gene>
<name>A0A060H4P4_XYLFS</name>
<evidence type="ECO:0000313" key="2">
    <source>
        <dbReference type="Proteomes" id="UP000027215"/>
    </source>
</evidence>
<dbReference type="AlphaFoldDB" id="A0A060H4P4"/>
<protein>
    <submittedName>
        <fullName evidence="1">RTX toxin Ca2+-binding protein</fullName>
    </submittedName>
</protein>
<accession>A0A060H4P4</accession>
<dbReference type="KEGG" id="xfs:D934_11195"/>
<dbReference type="PATRIC" id="fig|155920.8.peg.2626"/>